<comment type="cofactor">
    <cofactor evidence="1">
        <name>FAD</name>
        <dbReference type="ChEBI" id="CHEBI:57692"/>
    </cofactor>
</comment>
<dbReference type="PRINTS" id="PR00420">
    <property type="entry name" value="RNGMNOXGNASE"/>
</dbReference>
<keyword evidence="6" id="KW-0472">Membrane</keyword>
<keyword evidence="3" id="KW-0274">FAD</keyword>
<dbReference type="InterPro" id="IPR002938">
    <property type="entry name" value="FAD-bd"/>
</dbReference>
<dbReference type="Gene3D" id="3.50.50.60">
    <property type="entry name" value="FAD/NAD(P)-binding domain"/>
    <property type="match status" value="1"/>
</dbReference>
<evidence type="ECO:0000256" key="6">
    <source>
        <dbReference type="SAM" id="Phobius"/>
    </source>
</evidence>
<dbReference type="SUPFAM" id="SSF51905">
    <property type="entry name" value="FAD/NAD(P)-binding domain"/>
    <property type="match status" value="1"/>
</dbReference>
<organism evidence="8 9">
    <name type="scientific">Sediminihabitans luteus</name>
    <dbReference type="NCBI Taxonomy" id="1138585"/>
    <lineage>
        <taxon>Bacteria</taxon>
        <taxon>Bacillati</taxon>
        <taxon>Actinomycetota</taxon>
        <taxon>Actinomycetes</taxon>
        <taxon>Micrococcales</taxon>
        <taxon>Cellulomonadaceae</taxon>
        <taxon>Sediminihabitans</taxon>
    </lineage>
</organism>
<evidence type="ECO:0000256" key="1">
    <source>
        <dbReference type="ARBA" id="ARBA00001974"/>
    </source>
</evidence>
<dbReference type="Proteomes" id="UP000231693">
    <property type="component" value="Unassembled WGS sequence"/>
</dbReference>
<evidence type="ECO:0000259" key="7">
    <source>
        <dbReference type="Pfam" id="PF01494"/>
    </source>
</evidence>
<reference evidence="8 9" key="1">
    <citation type="submission" date="2017-11" db="EMBL/GenBank/DDBJ databases">
        <title>Genomic Encyclopedia of Archaeal and Bacterial Type Strains, Phase II (KMG-II): From Individual Species to Whole Genera.</title>
        <authorList>
            <person name="Goeker M."/>
        </authorList>
    </citation>
    <scope>NUCLEOTIDE SEQUENCE [LARGE SCALE GENOMIC DNA]</scope>
    <source>
        <strain evidence="8 9">DSM 25478</strain>
    </source>
</reference>
<name>A0A2M9CD02_9CELL</name>
<evidence type="ECO:0000256" key="2">
    <source>
        <dbReference type="ARBA" id="ARBA00022630"/>
    </source>
</evidence>
<comment type="caution">
    <text evidence="8">The sequence shown here is derived from an EMBL/GenBank/DDBJ whole genome shotgun (WGS) entry which is preliminary data.</text>
</comment>
<keyword evidence="2" id="KW-0285">Flavoprotein</keyword>
<dbReference type="AlphaFoldDB" id="A0A2M9CD02"/>
<protein>
    <submittedName>
        <fullName evidence="8">Salicylate hydroxylase</fullName>
    </submittedName>
</protein>
<keyword evidence="9" id="KW-1185">Reference proteome</keyword>
<accession>A0A2M9CD02</accession>
<sequence length="412" mass="43974">MVHDVVAHPEAVVVGGGIGGLATALALRRRGRAVRLLEQADEFGEVGAGLQLGPNATRILDSWGLLDAVRAAGVEPGRLVLRDATTDAELAALDLRGTFRERYGAPYVVIHRTDLHRILLEACADAGVELVTGAQVTHATQDAHGTRVSTADGRTVDADVTFGADGLRSALRDSIVGDDVVASGFVAFRGTVPIDEARSESALDDVVCWVAPDAHVVQYRLRGGSVLNVVATFRSPGFDRGDADYGTTAELEDAFAACHPRVRAAVAHVGRQRRWPLFDREPADRWGSGRTVLVGDAAHPMLQYLAQGCCQALEDARTLELILGEQDAAGPTTDWPEVVRRLTQARIPRAAQVQRRARTFGEVCHAGGAARLLRNELLALAPDLTGYTDWLYAGTVADRLGDRAPAEPALNA</sequence>
<dbReference type="GO" id="GO:0004497">
    <property type="term" value="F:monooxygenase activity"/>
    <property type="evidence" value="ECO:0007669"/>
    <property type="project" value="UniProtKB-KW"/>
</dbReference>
<keyword evidence="6" id="KW-1133">Transmembrane helix</keyword>
<feature type="transmembrane region" description="Helical" evidence="6">
    <location>
        <begin position="6"/>
        <end position="27"/>
    </location>
</feature>
<evidence type="ECO:0000256" key="3">
    <source>
        <dbReference type="ARBA" id="ARBA00022827"/>
    </source>
</evidence>
<dbReference type="RefSeq" id="WP_100423808.1">
    <property type="nucleotide sequence ID" value="NZ_BOOX01000005.1"/>
</dbReference>
<evidence type="ECO:0000313" key="9">
    <source>
        <dbReference type="Proteomes" id="UP000231693"/>
    </source>
</evidence>
<dbReference type="SUPFAM" id="SSF54373">
    <property type="entry name" value="FAD-linked reductases, C-terminal domain"/>
    <property type="match status" value="1"/>
</dbReference>
<keyword evidence="6" id="KW-0812">Transmembrane</keyword>
<dbReference type="PANTHER" id="PTHR13789:SF318">
    <property type="entry name" value="GERANYLGERANYL DIPHOSPHATE REDUCTASE"/>
    <property type="match status" value="1"/>
</dbReference>
<gene>
    <name evidence="8" type="ORF">CLV28_2655</name>
</gene>
<proteinExistence type="predicted"/>
<evidence type="ECO:0000256" key="5">
    <source>
        <dbReference type="ARBA" id="ARBA00023033"/>
    </source>
</evidence>
<evidence type="ECO:0000256" key="4">
    <source>
        <dbReference type="ARBA" id="ARBA00023002"/>
    </source>
</evidence>
<dbReference type="InterPro" id="IPR050493">
    <property type="entry name" value="FAD-dep_Monooxygenase_BioMet"/>
</dbReference>
<keyword evidence="4" id="KW-0560">Oxidoreductase</keyword>
<dbReference type="PANTHER" id="PTHR13789">
    <property type="entry name" value="MONOOXYGENASE"/>
    <property type="match status" value="1"/>
</dbReference>
<dbReference type="OrthoDB" id="9782160at2"/>
<keyword evidence="5" id="KW-0503">Monooxygenase</keyword>
<dbReference type="Pfam" id="PF01494">
    <property type="entry name" value="FAD_binding_3"/>
    <property type="match status" value="1"/>
</dbReference>
<dbReference type="EMBL" id="PGFE01000005">
    <property type="protein sequence ID" value="PJJ69193.1"/>
    <property type="molecule type" value="Genomic_DNA"/>
</dbReference>
<evidence type="ECO:0000313" key="8">
    <source>
        <dbReference type="EMBL" id="PJJ69193.1"/>
    </source>
</evidence>
<dbReference type="GO" id="GO:0071949">
    <property type="term" value="F:FAD binding"/>
    <property type="evidence" value="ECO:0007669"/>
    <property type="project" value="InterPro"/>
</dbReference>
<feature type="domain" description="FAD-binding" evidence="7">
    <location>
        <begin position="11"/>
        <end position="325"/>
    </location>
</feature>
<dbReference type="InterPro" id="IPR036188">
    <property type="entry name" value="FAD/NAD-bd_sf"/>
</dbReference>